<feature type="domain" description="NERD" evidence="2">
    <location>
        <begin position="130"/>
        <end position="248"/>
    </location>
</feature>
<dbReference type="InterPro" id="IPR011528">
    <property type="entry name" value="NERD"/>
</dbReference>
<dbReference type="PROSITE" id="PS50965">
    <property type="entry name" value="NERD"/>
    <property type="match status" value="1"/>
</dbReference>
<accession>A0A1A9F0H4</accession>
<feature type="transmembrane region" description="Helical" evidence="1">
    <location>
        <begin position="66"/>
        <end position="85"/>
    </location>
</feature>
<dbReference type="STRING" id="1821621.A8C75_14155"/>
<evidence type="ECO:0000313" key="4">
    <source>
        <dbReference type="Proteomes" id="UP000078070"/>
    </source>
</evidence>
<proteinExistence type="predicted"/>
<evidence type="ECO:0000256" key="1">
    <source>
        <dbReference type="SAM" id="Phobius"/>
    </source>
</evidence>
<protein>
    <submittedName>
        <fullName evidence="3">Nuclease</fullName>
    </submittedName>
</protein>
<organism evidence="3 4">
    <name type="scientific">Marinobacterium aestuarii</name>
    <dbReference type="NCBI Taxonomy" id="1821621"/>
    <lineage>
        <taxon>Bacteria</taxon>
        <taxon>Pseudomonadati</taxon>
        <taxon>Pseudomonadota</taxon>
        <taxon>Gammaproteobacteria</taxon>
        <taxon>Oceanospirillales</taxon>
        <taxon>Oceanospirillaceae</taxon>
        <taxon>Marinobacterium</taxon>
    </lineage>
</organism>
<keyword evidence="1" id="KW-1133">Transmembrane helix</keyword>
<gene>
    <name evidence="3" type="ORF">A8C75_14155</name>
</gene>
<dbReference type="KEGG" id="mars:A8C75_14155"/>
<evidence type="ECO:0000313" key="3">
    <source>
        <dbReference type="EMBL" id="ANG63500.1"/>
    </source>
</evidence>
<keyword evidence="4" id="KW-1185">Reference proteome</keyword>
<dbReference type="AlphaFoldDB" id="A0A1A9F0H4"/>
<reference evidence="4" key="1">
    <citation type="submission" date="2016-05" db="EMBL/GenBank/DDBJ databases">
        <authorList>
            <person name="Baek K."/>
            <person name="Yang S.-J."/>
        </authorList>
    </citation>
    <scope>NUCLEOTIDE SEQUENCE [LARGE SCALE GENOMIC DNA]</scope>
    <source>
        <strain evidence="4">ST58-10</strain>
    </source>
</reference>
<keyword evidence="1" id="KW-0472">Membrane</keyword>
<keyword evidence="1" id="KW-0812">Transmembrane</keyword>
<evidence type="ECO:0000259" key="2">
    <source>
        <dbReference type="PROSITE" id="PS50965"/>
    </source>
</evidence>
<sequence length="304" mass="34236">MEWQSSFYAVGIVLTLCLGPLMLLLGIALYLKKLQARSRTTPLTADLLRPAGFTLQKQIDALQADLMLCFITIPVMTTLTPLMLLMQGEFFDKKANLATWVTLSCLAAIAVGYYVWKALGIVKRLGHLRLGFACELAVGQELEQIIRPEERPYRVFHDIPFENFNIDHLIITPSGVFVIETKGRSKPINGTNKQFKVRLEGGALHFPNHVERAPLEQTRRNVQSVRKWLCDSTGFEVPVAGVLVLPGWYIERKQRSVDPYVMNGAELTKQLPRLHAGILEAGQVQAIAHQVAQRVRDVNRERVL</sequence>
<name>A0A1A9F0H4_9GAMM</name>
<feature type="transmembrane region" description="Helical" evidence="1">
    <location>
        <begin position="6"/>
        <end position="31"/>
    </location>
</feature>
<dbReference type="Pfam" id="PF08378">
    <property type="entry name" value="NERD"/>
    <property type="match status" value="1"/>
</dbReference>
<dbReference type="OrthoDB" id="572185at2"/>
<dbReference type="Proteomes" id="UP000078070">
    <property type="component" value="Chromosome"/>
</dbReference>
<reference evidence="3 4" key="2">
    <citation type="journal article" date="2018" name="Int. J. Syst. Evol. Microbiol.">
        <title>Marinobacterium aestuarii sp. nov., a benzene-degrading marine bacterium isolated from estuary sediment.</title>
        <authorList>
            <person name="Bae S.S."/>
            <person name="Jung J."/>
            <person name="Chung D."/>
            <person name="Baek K."/>
        </authorList>
    </citation>
    <scope>NUCLEOTIDE SEQUENCE [LARGE SCALE GENOMIC DNA]</scope>
    <source>
        <strain evidence="3 4">ST58-10</strain>
    </source>
</reference>
<dbReference type="EMBL" id="CP015839">
    <property type="protein sequence ID" value="ANG63500.1"/>
    <property type="molecule type" value="Genomic_DNA"/>
</dbReference>
<feature type="transmembrane region" description="Helical" evidence="1">
    <location>
        <begin position="97"/>
        <end position="116"/>
    </location>
</feature>
<dbReference type="RefSeq" id="WP_067383613.1">
    <property type="nucleotide sequence ID" value="NZ_CP015839.1"/>
</dbReference>